<dbReference type="Proteomes" id="UP000192578">
    <property type="component" value="Unassembled WGS sequence"/>
</dbReference>
<comment type="caution">
    <text evidence="1">The sequence shown here is derived from an EMBL/GenBank/DDBJ whole genome shotgun (WGS) entry which is preliminary data.</text>
</comment>
<proteinExistence type="predicted"/>
<protein>
    <submittedName>
        <fullName evidence="1">Uncharacterized protein</fullName>
    </submittedName>
</protein>
<accession>A0A9X6NAQ2</accession>
<evidence type="ECO:0000313" key="1">
    <source>
        <dbReference type="EMBL" id="OWA50159.1"/>
    </source>
</evidence>
<reference evidence="2" key="1">
    <citation type="submission" date="2017-01" db="EMBL/GenBank/DDBJ databases">
        <title>Comparative genomics of anhydrobiosis in the tardigrade Hypsibius dujardini.</title>
        <authorList>
            <person name="Yoshida Y."/>
            <person name="Koutsovoulos G."/>
            <person name="Laetsch D."/>
            <person name="Stevens L."/>
            <person name="Kumar S."/>
            <person name="Horikawa D."/>
            <person name="Ishino K."/>
            <person name="Komine S."/>
            <person name="Tomita M."/>
            <person name="Blaxter M."/>
            <person name="Arakawa K."/>
        </authorList>
    </citation>
    <scope>NUCLEOTIDE SEQUENCE [LARGE SCALE GENOMIC DNA]</scope>
    <source>
        <strain evidence="2">Z151</strain>
    </source>
</reference>
<gene>
    <name evidence="1" type="ORF">BV898_14684</name>
</gene>
<keyword evidence="2" id="KW-1185">Reference proteome</keyword>
<organism evidence="1 2">
    <name type="scientific">Hypsibius exemplaris</name>
    <name type="common">Freshwater tardigrade</name>
    <dbReference type="NCBI Taxonomy" id="2072580"/>
    <lineage>
        <taxon>Eukaryota</taxon>
        <taxon>Metazoa</taxon>
        <taxon>Ecdysozoa</taxon>
        <taxon>Tardigrada</taxon>
        <taxon>Eutardigrada</taxon>
        <taxon>Parachela</taxon>
        <taxon>Hypsibioidea</taxon>
        <taxon>Hypsibiidae</taxon>
        <taxon>Hypsibius</taxon>
    </lineage>
</organism>
<sequence length="84" mass="9351">MSPTFEVARDEVMKRHRGCNDQNGLSSLAAALDVLVFTLNMDSMAKRFSNSKIGAGDNRFKRCFIHQFLYGFGGATGPEQLVFM</sequence>
<evidence type="ECO:0000313" key="2">
    <source>
        <dbReference type="Proteomes" id="UP000192578"/>
    </source>
</evidence>
<name>A0A9X6NAQ2_HYPEX</name>
<dbReference type="AlphaFoldDB" id="A0A9X6NAQ2"/>
<dbReference type="EMBL" id="MTYJ01000183">
    <property type="protein sequence ID" value="OWA50159.1"/>
    <property type="molecule type" value="Genomic_DNA"/>
</dbReference>